<keyword evidence="2" id="KW-0479">Metal-binding</keyword>
<dbReference type="AlphaFoldDB" id="A0A6J6ASY9"/>
<reference evidence="7" key="1">
    <citation type="submission" date="2020-05" db="EMBL/GenBank/DDBJ databases">
        <authorList>
            <person name="Chiriac C."/>
            <person name="Salcher M."/>
            <person name="Ghai R."/>
            <person name="Kavagutti S V."/>
        </authorList>
    </citation>
    <scope>NUCLEOTIDE SEQUENCE</scope>
</reference>
<organism evidence="7">
    <name type="scientific">freshwater metagenome</name>
    <dbReference type="NCBI Taxonomy" id="449393"/>
    <lineage>
        <taxon>unclassified sequences</taxon>
        <taxon>metagenomes</taxon>
        <taxon>ecological metagenomes</taxon>
    </lineage>
</organism>
<dbReference type="InterPro" id="IPR007348">
    <property type="entry name" value="CopC_dom"/>
</dbReference>
<dbReference type="SUPFAM" id="SSF81296">
    <property type="entry name" value="E set domains"/>
    <property type="match status" value="1"/>
</dbReference>
<dbReference type="GO" id="GO:0042597">
    <property type="term" value="C:periplasmic space"/>
    <property type="evidence" value="ECO:0007669"/>
    <property type="project" value="InterPro"/>
</dbReference>
<name>A0A6J6ASY9_9ZZZZ</name>
<feature type="domain" description="CopC" evidence="6">
    <location>
        <begin position="22"/>
        <end position="118"/>
    </location>
</feature>
<dbReference type="EMBL" id="CAEZSC010000002">
    <property type="protein sequence ID" value="CAB4529624.1"/>
    <property type="molecule type" value="Genomic_DNA"/>
</dbReference>
<dbReference type="InterPro" id="IPR032694">
    <property type="entry name" value="CopC/D"/>
</dbReference>
<dbReference type="GO" id="GO:0005507">
    <property type="term" value="F:copper ion binding"/>
    <property type="evidence" value="ECO:0007669"/>
    <property type="project" value="InterPro"/>
</dbReference>
<dbReference type="InterPro" id="IPR014756">
    <property type="entry name" value="Ig_E-set"/>
</dbReference>
<evidence type="ECO:0000256" key="2">
    <source>
        <dbReference type="ARBA" id="ARBA00022723"/>
    </source>
</evidence>
<keyword evidence="5" id="KW-0472">Membrane</keyword>
<evidence type="ECO:0000256" key="5">
    <source>
        <dbReference type="SAM" id="Phobius"/>
    </source>
</evidence>
<dbReference type="GO" id="GO:0006825">
    <property type="term" value="P:copper ion transport"/>
    <property type="evidence" value="ECO:0007669"/>
    <property type="project" value="InterPro"/>
</dbReference>
<dbReference type="GO" id="GO:0046688">
    <property type="term" value="P:response to copper ion"/>
    <property type="evidence" value="ECO:0007669"/>
    <property type="project" value="InterPro"/>
</dbReference>
<sequence length="163" mass="17210">MPIGSTLLLTFLLLAPIPAQAHTDLVSGTPENGVVVSTWPAEITLTFNEPLQVVDGKNSNAVTVHNAIAEELSAGDISVEGPTITVPVKANTTPGLVLVSYRVASADGHVVEGEYTFSFGEVSATPVPYTVKKNSNTAIYGASTVLIVLTGLFGIWAYRRRKE</sequence>
<keyword evidence="5" id="KW-1133">Transmembrane helix</keyword>
<dbReference type="GO" id="GO:0030313">
    <property type="term" value="C:cell envelope"/>
    <property type="evidence" value="ECO:0007669"/>
    <property type="project" value="UniProtKB-SubCell"/>
</dbReference>
<comment type="subcellular location">
    <subcellularLocation>
        <location evidence="1">Cell envelope</location>
    </subcellularLocation>
</comment>
<evidence type="ECO:0000259" key="6">
    <source>
        <dbReference type="Pfam" id="PF04234"/>
    </source>
</evidence>
<keyword evidence="4" id="KW-0186">Copper</keyword>
<dbReference type="PANTHER" id="PTHR34820">
    <property type="entry name" value="INNER MEMBRANE PROTEIN YEBZ"/>
    <property type="match status" value="1"/>
</dbReference>
<protein>
    <submittedName>
        <fullName evidence="7">Unannotated protein</fullName>
    </submittedName>
</protein>
<accession>A0A6J6ASY9</accession>
<feature type="transmembrane region" description="Helical" evidence="5">
    <location>
        <begin position="138"/>
        <end position="158"/>
    </location>
</feature>
<keyword evidence="3" id="KW-0732">Signal</keyword>
<gene>
    <name evidence="7" type="ORF">UFOPK1380_00063</name>
</gene>
<dbReference type="Gene3D" id="2.60.40.1220">
    <property type="match status" value="1"/>
</dbReference>
<evidence type="ECO:0000256" key="4">
    <source>
        <dbReference type="ARBA" id="ARBA00023008"/>
    </source>
</evidence>
<keyword evidence="5" id="KW-0812">Transmembrane</keyword>
<dbReference type="Pfam" id="PF04234">
    <property type="entry name" value="CopC"/>
    <property type="match status" value="1"/>
</dbReference>
<dbReference type="GO" id="GO:0005886">
    <property type="term" value="C:plasma membrane"/>
    <property type="evidence" value="ECO:0007669"/>
    <property type="project" value="TreeGrafter"/>
</dbReference>
<dbReference type="InterPro" id="IPR014755">
    <property type="entry name" value="Cu-Rt/internalin_Ig-like"/>
</dbReference>
<dbReference type="PANTHER" id="PTHR34820:SF4">
    <property type="entry name" value="INNER MEMBRANE PROTEIN YEBZ"/>
    <property type="match status" value="1"/>
</dbReference>
<evidence type="ECO:0000256" key="3">
    <source>
        <dbReference type="ARBA" id="ARBA00022729"/>
    </source>
</evidence>
<proteinExistence type="predicted"/>
<evidence type="ECO:0000256" key="1">
    <source>
        <dbReference type="ARBA" id="ARBA00004196"/>
    </source>
</evidence>
<evidence type="ECO:0000313" key="7">
    <source>
        <dbReference type="EMBL" id="CAB4529624.1"/>
    </source>
</evidence>